<sequence length="593" mass="66532">MHGYSRLGPGFHYPSSYPPSPRRLGPSRMKPNGQITPSSAGGGGRGGSTKLGHFVERLVYIIIAAVFRRKGVLLLAPILYILGMLLYMGSLSLDSVSKMGSAKRGQKSTELGGFVLDEPRLPGSMYRSPEVFERLRPFMQAEGNANGSSNALKTVWPSRSQRSWKPCVSKSDSETELPKSNGYFIIEANGGLNQQRLSICDAVAVAGLLNATLVIPIFHLNSVWRDSSKFGDIFDEDFFIYALRSKVNVVRQLPEDVLLRYNHNISSIVNLRLKAWSSPSYYLQKVLPKLLALGAVRVAPFSNRLANTVPAEVQGLRCLANFEALRFSEPIRLLANTMVQRMIQKSSRSGGKYVSVHLRFEKDMVAFSCCIYDGGEEEKQEMDIAREKGWRGKFRRRGRVIRPGAIRRDGKCPLTPLEVGMMLRGMGLDNNTSVYVAAGKIYKADKYMAPLKQLFPLLETKETLATPEELAPFQGHSSRLAALDYTVCLHSEVFVTTQGGNFPHFLMGHRRYMYGGHSKTIIPDKRKLVLLFDNPDVRWETFKYQMRDMLHRSDLKGREMKKSSASLYTFPMPDCMCKEADRGDRNGNTTKLL</sequence>
<protein>
    <recommendedName>
        <fullName evidence="6">O-fucosyltransferase family protein</fullName>
    </recommendedName>
</protein>
<keyword evidence="5" id="KW-0119">Carbohydrate metabolism</keyword>
<accession>A0A7C9AS87</accession>
<evidence type="ECO:0000256" key="8">
    <source>
        <dbReference type="SAM" id="Phobius"/>
    </source>
</evidence>
<dbReference type="AlphaFoldDB" id="A0A7C9AS87"/>
<keyword evidence="3" id="KW-0808">Transferase</keyword>
<keyword evidence="4" id="KW-0294">Fucose metabolism</keyword>
<evidence type="ECO:0000256" key="6">
    <source>
        <dbReference type="ARBA" id="ARBA00030350"/>
    </source>
</evidence>
<dbReference type="PANTHER" id="PTHR31288:SF22">
    <property type="entry name" value="O-FUCOSYLTRANSFERASE 9"/>
    <property type="match status" value="1"/>
</dbReference>
<proteinExistence type="inferred from homology"/>
<dbReference type="InterPro" id="IPR024709">
    <property type="entry name" value="FucosylTrfase_pln"/>
</dbReference>
<evidence type="ECO:0000256" key="5">
    <source>
        <dbReference type="ARBA" id="ARBA00023277"/>
    </source>
</evidence>
<evidence type="ECO:0000313" key="9">
    <source>
        <dbReference type="EMBL" id="MBA4674754.1"/>
    </source>
</evidence>
<keyword evidence="8" id="KW-1133">Transmembrane helix</keyword>
<keyword evidence="2" id="KW-0328">Glycosyltransferase</keyword>
<keyword evidence="8" id="KW-0472">Membrane</keyword>
<reference evidence="9" key="2">
    <citation type="submission" date="2020-07" db="EMBL/GenBank/DDBJ databases">
        <authorList>
            <person name="Vera ALvarez R."/>
            <person name="Arias-Moreno D.M."/>
            <person name="Jimenez-Jacinto V."/>
            <person name="Jimenez-Bremont J.F."/>
            <person name="Swaminathan K."/>
            <person name="Moose S.P."/>
            <person name="Guerrero-Gonzalez M.L."/>
            <person name="Marino-Ramirez L."/>
            <person name="Landsman D."/>
            <person name="Rodriguez-Kessler M."/>
            <person name="Delgado-Sanchez P."/>
        </authorList>
    </citation>
    <scope>NUCLEOTIDE SEQUENCE</scope>
    <source>
        <tissue evidence="9">Cladode</tissue>
    </source>
</reference>
<organism evidence="9">
    <name type="scientific">Opuntia streptacantha</name>
    <name type="common">Prickly pear cactus</name>
    <name type="synonym">Opuntia cardona</name>
    <dbReference type="NCBI Taxonomy" id="393608"/>
    <lineage>
        <taxon>Eukaryota</taxon>
        <taxon>Viridiplantae</taxon>
        <taxon>Streptophyta</taxon>
        <taxon>Embryophyta</taxon>
        <taxon>Tracheophyta</taxon>
        <taxon>Spermatophyta</taxon>
        <taxon>Magnoliopsida</taxon>
        <taxon>eudicotyledons</taxon>
        <taxon>Gunneridae</taxon>
        <taxon>Pentapetalae</taxon>
        <taxon>Caryophyllales</taxon>
        <taxon>Cactineae</taxon>
        <taxon>Cactaceae</taxon>
        <taxon>Opuntioideae</taxon>
        <taxon>Opuntia</taxon>
    </lineage>
</organism>
<feature type="region of interest" description="Disordered" evidence="7">
    <location>
        <begin position="1"/>
        <end position="47"/>
    </location>
</feature>
<dbReference type="Pfam" id="PF10250">
    <property type="entry name" value="O-FucT"/>
    <property type="match status" value="1"/>
</dbReference>
<dbReference type="GO" id="GO:0006004">
    <property type="term" value="P:fucose metabolic process"/>
    <property type="evidence" value="ECO:0007669"/>
    <property type="project" value="UniProtKB-KW"/>
</dbReference>
<comment type="similarity">
    <text evidence="1">Belongs to the glycosyltransferase GT106 family.</text>
</comment>
<dbReference type="PIRSF" id="PIRSF009360">
    <property type="entry name" value="UCP009360"/>
    <property type="match status" value="1"/>
</dbReference>
<feature type="transmembrane region" description="Helical" evidence="8">
    <location>
        <begin position="72"/>
        <end position="93"/>
    </location>
</feature>
<evidence type="ECO:0000256" key="1">
    <source>
        <dbReference type="ARBA" id="ARBA00007737"/>
    </source>
</evidence>
<dbReference type="InterPro" id="IPR019378">
    <property type="entry name" value="GDP-Fuc_O-FucTrfase"/>
</dbReference>
<dbReference type="EMBL" id="GISG01264275">
    <property type="protein sequence ID" value="MBA4674754.1"/>
    <property type="molecule type" value="Transcribed_RNA"/>
</dbReference>
<name>A0A7C9AS87_OPUST</name>
<dbReference type="CDD" id="cd11299">
    <property type="entry name" value="O-FucT_plant"/>
    <property type="match status" value="1"/>
</dbReference>
<dbReference type="GO" id="GO:0016757">
    <property type="term" value="F:glycosyltransferase activity"/>
    <property type="evidence" value="ECO:0007669"/>
    <property type="project" value="UniProtKB-KW"/>
</dbReference>
<evidence type="ECO:0000256" key="7">
    <source>
        <dbReference type="SAM" id="MobiDB-lite"/>
    </source>
</evidence>
<dbReference type="PANTHER" id="PTHR31288">
    <property type="entry name" value="O-FUCOSYLTRANSFERASE FAMILY PROTEIN"/>
    <property type="match status" value="1"/>
</dbReference>
<keyword evidence="8" id="KW-0812">Transmembrane</keyword>
<evidence type="ECO:0000256" key="2">
    <source>
        <dbReference type="ARBA" id="ARBA00022676"/>
    </source>
</evidence>
<evidence type="ECO:0000256" key="4">
    <source>
        <dbReference type="ARBA" id="ARBA00023253"/>
    </source>
</evidence>
<evidence type="ECO:0000256" key="3">
    <source>
        <dbReference type="ARBA" id="ARBA00022679"/>
    </source>
</evidence>
<reference evidence="9" key="1">
    <citation type="journal article" date="2013" name="J. Plant Res.">
        <title>Effect of fungi and light on seed germination of three Opuntia species from semiarid lands of central Mexico.</title>
        <authorList>
            <person name="Delgado-Sanchez P."/>
            <person name="Jimenez-Bremont J.F."/>
            <person name="Guerrero-Gonzalez Mde L."/>
            <person name="Flores J."/>
        </authorList>
    </citation>
    <scope>NUCLEOTIDE SEQUENCE</scope>
    <source>
        <tissue evidence="9">Cladode</tissue>
    </source>
</reference>